<dbReference type="Pfam" id="PF13439">
    <property type="entry name" value="Glyco_transf_4"/>
    <property type="match status" value="1"/>
</dbReference>
<feature type="compositionally biased region" description="Polar residues" evidence="1">
    <location>
        <begin position="43"/>
        <end position="53"/>
    </location>
</feature>
<dbReference type="RefSeq" id="WP_246128329.1">
    <property type="nucleotide sequence ID" value="NZ_CP036299.1"/>
</dbReference>
<feature type="region of interest" description="Disordered" evidence="1">
    <location>
        <begin position="1"/>
        <end position="67"/>
    </location>
</feature>
<keyword evidence="3" id="KW-0328">Glycosyltransferase</keyword>
<dbReference type="InterPro" id="IPR028098">
    <property type="entry name" value="Glyco_trans_4-like_N"/>
</dbReference>
<dbReference type="EMBL" id="CP036299">
    <property type="protein sequence ID" value="QDV28570.1"/>
    <property type="molecule type" value="Genomic_DNA"/>
</dbReference>
<dbReference type="PANTHER" id="PTHR12526">
    <property type="entry name" value="GLYCOSYLTRANSFERASE"/>
    <property type="match status" value="1"/>
</dbReference>
<dbReference type="Gene3D" id="3.40.50.2000">
    <property type="entry name" value="Glycogen Phosphorylase B"/>
    <property type="match status" value="2"/>
</dbReference>
<feature type="domain" description="Glycosyltransferase subfamily 4-like N-terminal" evidence="2">
    <location>
        <begin position="82"/>
        <end position="235"/>
    </location>
</feature>
<accession>A0A518GJ17</accession>
<organism evidence="3 4">
    <name type="scientific">Planctopirus ephydatiae</name>
    <dbReference type="NCBI Taxonomy" id="2528019"/>
    <lineage>
        <taxon>Bacteria</taxon>
        <taxon>Pseudomonadati</taxon>
        <taxon>Planctomycetota</taxon>
        <taxon>Planctomycetia</taxon>
        <taxon>Planctomycetales</taxon>
        <taxon>Planctomycetaceae</taxon>
        <taxon>Planctopirus</taxon>
    </lineage>
</organism>
<keyword evidence="3" id="KW-0808">Transferase</keyword>
<dbReference type="AlphaFoldDB" id="A0A518GJ17"/>
<dbReference type="SUPFAM" id="SSF53756">
    <property type="entry name" value="UDP-Glycosyltransferase/glycogen phosphorylase"/>
    <property type="match status" value="1"/>
</dbReference>
<dbReference type="KEGG" id="peh:Spb1_04330"/>
<keyword evidence="4" id="KW-1185">Reference proteome</keyword>
<dbReference type="EC" id="2.4.-.-" evidence="3"/>
<evidence type="ECO:0000313" key="4">
    <source>
        <dbReference type="Proteomes" id="UP000315349"/>
    </source>
</evidence>
<protein>
    <submittedName>
        <fullName evidence="3">Glycosyltransferase EpsF</fullName>
        <ecNumber evidence="3">2.4.-.-</ecNumber>
    </submittedName>
</protein>
<reference evidence="3 4" key="1">
    <citation type="submission" date="2019-02" db="EMBL/GenBank/DDBJ databases">
        <title>Deep-cultivation of Planctomycetes and their phenomic and genomic characterization uncovers novel biology.</title>
        <authorList>
            <person name="Wiegand S."/>
            <person name="Jogler M."/>
            <person name="Boedeker C."/>
            <person name="Pinto D."/>
            <person name="Vollmers J."/>
            <person name="Rivas-Marin E."/>
            <person name="Kohn T."/>
            <person name="Peeters S.H."/>
            <person name="Heuer A."/>
            <person name="Rast P."/>
            <person name="Oberbeckmann S."/>
            <person name="Bunk B."/>
            <person name="Jeske O."/>
            <person name="Meyerdierks A."/>
            <person name="Storesund J.E."/>
            <person name="Kallscheuer N."/>
            <person name="Luecker S."/>
            <person name="Lage O.M."/>
            <person name="Pohl T."/>
            <person name="Merkel B.J."/>
            <person name="Hornburger P."/>
            <person name="Mueller R.-W."/>
            <person name="Bruemmer F."/>
            <person name="Labrenz M."/>
            <person name="Spormann A.M."/>
            <person name="Op den Camp H."/>
            <person name="Overmann J."/>
            <person name="Amann R."/>
            <person name="Jetten M.S.M."/>
            <person name="Mascher T."/>
            <person name="Medema M.H."/>
            <person name="Devos D.P."/>
            <person name="Kaster A.-K."/>
            <person name="Ovreas L."/>
            <person name="Rohde M."/>
            <person name="Galperin M.Y."/>
            <person name="Jogler C."/>
        </authorList>
    </citation>
    <scope>NUCLEOTIDE SEQUENCE [LARGE SCALE GENOMIC DNA]</scope>
    <source>
        <strain evidence="3 4">Spb1</strain>
    </source>
</reference>
<evidence type="ECO:0000259" key="2">
    <source>
        <dbReference type="Pfam" id="PF13439"/>
    </source>
</evidence>
<dbReference type="GO" id="GO:0016757">
    <property type="term" value="F:glycosyltransferase activity"/>
    <property type="evidence" value="ECO:0007669"/>
    <property type="project" value="UniProtKB-KW"/>
</dbReference>
<gene>
    <name evidence="3" type="primary">epsF_1</name>
    <name evidence="3" type="ORF">Spb1_04330</name>
</gene>
<proteinExistence type="predicted"/>
<dbReference type="Pfam" id="PF13692">
    <property type="entry name" value="Glyco_trans_1_4"/>
    <property type="match status" value="1"/>
</dbReference>
<name>A0A518GJ17_9PLAN</name>
<sequence length="428" mass="47414">MTTITTDQRLDPMNSSTSTTTILPTLRPAGQRSLASLAGHAPRTSTISPNPSVVSDADNPHIEETPSRPLKVCHVSLTLKTGGLERLLVDFARRHDHDRAELTFLAMREIGPFAEYIRETGCEVHQLKTRGRLAQLQEMSAFFKAHHFDVIHTHNTYPHLYATLAARWSGVPVVVNTRHGQRLGHNWRANLQYRFTTRLVDRIVAVSDDAARLCLNEDRLPASVVARIWNGIDPAQFAWRGSSQELSAITVCRLSAEKDIGTLLKAVDLVRRVHPTFKLIIVGDGAERPHLEQLAAQLDLANHVSFLGERHDIPELLAQAGFFVSSSLSEGISLTLLEAMAVGLPVVATAVGGNPEIILPGVTGQLAPAADPEQLASAMLEICQHRNDWLAMGVAGRERVQEFFHIDRMIDDYTRLYETLLAEKSKRR</sequence>
<dbReference type="Proteomes" id="UP000315349">
    <property type="component" value="Chromosome"/>
</dbReference>
<evidence type="ECO:0000313" key="3">
    <source>
        <dbReference type="EMBL" id="QDV28570.1"/>
    </source>
</evidence>
<evidence type="ECO:0000256" key="1">
    <source>
        <dbReference type="SAM" id="MobiDB-lite"/>
    </source>
</evidence>